<gene>
    <name evidence="1" type="ORF">LMG3328_05313</name>
</gene>
<organism evidence="1 2">
    <name type="scientific">Achromobacter ruhlandii</name>
    <dbReference type="NCBI Taxonomy" id="72557"/>
    <lineage>
        <taxon>Bacteria</taxon>
        <taxon>Pseudomonadati</taxon>
        <taxon>Pseudomonadota</taxon>
        <taxon>Betaproteobacteria</taxon>
        <taxon>Burkholderiales</taxon>
        <taxon>Alcaligenaceae</taxon>
        <taxon>Achromobacter</taxon>
    </lineage>
</organism>
<name>A0A6S7EQM4_9BURK</name>
<protein>
    <submittedName>
        <fullName evidence="1">Uncharacterized protein</fullName>
    </submittedName>
</protein>
<dbReference type="AlphaFoldDB" id="A0A6S7EQM4"/>
<sequence>MSMAATTKVVSDRELEIAFLGTNFGGADHRKLIEIGVLKKAAGHHCGHTLTRIMIGLKLIGTRGNVLKRGRELLGAAYHELMLNGG</sequence>
<accession>A0A6S7EQM4</accession>
<dbReference type="EMBL" id="CADILE010000021">
    <property type="protein sequence ID" value="CAB3920084.1"/>
    <property type="molecule type" value="Genomic_DNA"/>
</dbReference>
<evidence type="ECO:0000313" key="2">
    <source>
        <dbReference type="Proteomes" id="UP000494122"/>
    </source>
</evidence>
<evidence type="ECO:0000313" key="1">
    <source>
        <dbReference type="EMBL" id="CAB3920084.1"/>
    </source>
</evidence>
<proteinExistence type="predicted"/>
<dbReference type="Proteomes" id="UP000494122">
    <property type="component" value="Unassembled WGS sequence"/>
</dbReference>
<reference evidence="1 2" key="1">
    <citation type="submission" date="2020-04" db="EMBL/GenBank/DDBJ databases">
        <authorList>
            <person name="De Canck E."/>
        </authorList>
    </citation>
    <scope>NUCLEOTIDE SEQUENCE [LARGE SCALE GENOMIC DNA]</scope>
    <source>
        <strain evidence="1 2">LMG 3328</strain>
    </source>
</reference>